<keyword evidence="4" id="KW-1185">Reference proteome</keyword>
<evidence type="ECO:0000313" key="3">
    <source>
        <dbReference type="EMBL" id="MFC5064403.1"/>
    </source>
</evidence>
<sequence length="270" mass="26776">MGARTALLAVSAVAGALLLTGCVPQELPRSFSAPASDSPVALAAPAVSPAAAGNSAGAGTATTVTRVIDGDTFVVTGGTKVRVLGIDSCEAGTPGGTRATRAAEDAILGQAVRLTAEPGVDRDRYGRQLRYVSYTGGDLAEMMVRADHTAIYTGGRNDASAAVQARLRGLDADGRTCGTTTTTTDTGTTNTGTPGTTRPAPAAAGTPKPKPAPRPAAVAAAPRPRPAASSSGMGYANCTAARAAGVTPLHRGQAGYSAKLDRDGDGVACE</sequence>
<dbReference type="SUPFAM" id="SSF50199">
    <property type="entry name" value="Staphylococcal nuclease"/>
    <property type="match status" value="1"/>
</dbReference>
<dbReference type="EMBL" id="JBHSIV010000023">
    <property type="protein sequence ID" value="MFC5064403.1"/>
    <property type="molecule type" value="Genomic_DNA"/>
</dbReference>
<dbReference type="Proteomes" id="UP001595947">
    <property type="component" value="Unassembled WGS sequence"/>
</dbReference>
<dbReference type="SMART" id="SM00894">
    <property type="entry name" value="Excalibur"/>
    <property type="match status" value="1"/>
</dbReference>
<gene>
    <name evidence="3" type="ORF">ACFPBZ_19420</name>
</gene>
<dbReference type="Pfam" id="PF05901">
    <property type="entry name" value="Excalibur"/>
    <property type="match status" value="1"/>
</dbReference>
<feature type="compositionally biased region" description="Low complexity" evidence="1">
    <location>
        <begin position="175"/>
        <end position="207"/>
    </location>
</feature>
<feature type="region of interest" description="Disordered" evidence="1">
    <location>
        <begin position="172"/>
        <end position="234"/>
    </location>
</feature>
<name>A0ABV9YP08_9PSEU</name>
<feature type="compositionally biased region" description="Basic and acidic residues" evidence="1">
    <location>
        <begin position="259"/>
        <end position="270"/>
    </location>
</feature>
<protein>
    <submittedName>
        <fullName evidence="3">Thermonuclease family protein</fullName>
    </submittedName>
</protein>
<evidence type="ECO:0000259" key="2">
    <source>
        <dbReference type="PROSITE" id="PS50830"/>
    </source>
</evidence>
<dbReference type="SMART" id="SM00318">
    <property type="entry name" value="SNc"/>
    <property type="match status" value="1"/>
</dbReference>
<evidence type="ECO:0000313" key="4">
    <source>
        <dbReference type="Proteomes" id="UP001595947"/>
    </source>
</evidence>
<feature type="region of interest" description="Disordered" evidence="1">
    <location>
        <begin position="249"/>
        <end position="270"/>
    </location>
</feature>
<dbReference type="Gene3D" id="2.40.50.90">
    <property type="match status" value="1"/>
</dbReference>
<dbReference type="InterPro" id="IPR016071">
    <property type="entry name" value="Staphylococal_nuclease_OB-fold"/>
</dbReference>
<feature type="compositionally biased region" description="Low complexity" evidence="1">
    <location>
        <begin position="215"/>
        <end position="228"/>
    </location>
</feature>
<organism evidence="3 4">
    <name type="scientific">Actinomycetospora atypica</name>
    <dbReference type="NCBI Taxonomy" id="1290095"/>
    <lineage>
        <taxon>Bacteria</taxon>
        <taxon>Bacillati</taxon>
        <taxon>Actinomycetota</taxon>
        <taxon>Actinomycetes</taxon>
        <taxon>Pseudonocardiales</taxon>
        <taxon>Pseudonocardiaceae</taxon>
        <taxon>Actinomycetospora</taxon>
    </lineage>
</organism>
<comment type="caution">
    <text evidence="3">The sequence shown here is derived from an EMBL/GenBank/DDBJ whole genome shotgun (WGS) entry which is preliminary data.</text>
</comment>
<proteinExistence type="predicted"/>
<feature type="domain" description="TNase-like" evidence="2">
    <location>
        <begin position="58"/>
        <end position="175"/>
    </location>
</feature>
<dbReference type="RefSeq" id="WP_378037748.1">
    <property type="nucleotide sequence ID" value="NZ_JBHSIV010000023.1"/>
</dbReference>
<accession>A0ABV9YP08</accession>
<reference evidence="4" key="1">
    <citation type="journal article" date="2019" name="Int. J. Syst. Evol. Microbiol.">
        <title>The Global Catalogue of Microorganisms (GCM) 10K type strain sequencing project: providing services to taxonomists for standard genome sequencing and annotation.</title>
        <authorList>
            <consortium name="The Broad Institute Genomics Platform"/>
            <consortium name="The Broad Institute Genome Sequencing Center for Infectious Disease"/>
            <person name="Wu L."/>
            <person name="Ma J."/>
        </authorList>
    </citation>
    <scope>NUCLEOTIDE SEQUENCE [LARGE SCALE GENOMIC DNA]</scope>
    <source>
        <strain evidence="4">CGMCC 4.7093</strain>
    </source>
</reference>
<dbReference type="PROSITE" id="PS51257">
    <property type="entry name" value="PROKAR_LIPOPROTEIN"/>
    <property type="match status" value="1"/>
</dbReference>
<evidence type="ECO:0000256" key="1">
    <source>
        <dbReference type="SAM" id="MobiDB-lite"/>
    </source>
</evidence>
<dbReference type="InterPro" id="IPR035437">
    <property type="entry name" value="SNase_OB-fold_sf"/>
</dbReference>
<dbReference type="PROSITE" id="PS50830">
    <property type="entry name" value="TNASE_3"/>
    <property type="match status" value="1"/>
</dbReference>
<dbReference type="InterPro" id="IPR008613">
    <property type="entry name" value="Excalibur_Ca-bd_domain"/>
</dbReference>